<dbReference type="OrthoDB" id="5395100at2"/>
<protein>
    <submittedName>
        <fullName evidence="2">TIGR02594 family protein</fullName>
    </submittedName>
</protein>
<dbReference type="InterPro" id="IPR007921">
    <property type="entry name" value="CHAP_dom"/>
</dbReference>
<feature type="domain" description="Peptidase C51" evidence="1">
    <location>
        <begin position="63"/>
        <end position="136"/>
    </location>
</feature>
<gene>
    <name evidence="2" type="ORF">GRI99_18415</name>
</gene>
<evidence type="ECO:0000313" key="2">
    <source>
        <dbReference type="EMBL" id="MXO73591.1"/>
    </source>
</evidence>
<keyword evidence="3" id="KW-1185">Reference proteome</keyword>
<reference evidence="2 3" key="1">
    <citation type="submission" date="2019-12" db="EMBL/GenBank/DDBJ databases">
        <title>Genomic-based taxomic classification of the family Erythrobacteraceae.</title>
        <authorList>
            <person name="Xu L."/>
        </authorList>
    </citation>
    <scope>NUCLEOTIDE SEQUENCE [LARGE SCALE GENOMIC DNA]</scope>
    <source>
        <strain evidence="2 3">M0322</strain>
    </source>
</reference>
<evidence type="ECO:0000313" key="3">
    <source>
        <dbReference type="Proteomes" id="UP000466966"/>
    </source>
</evidence>
<sequence>MASIEVALGTAPDLPAAAPASAVGEAPWLIEARRHMGLKEVAGPQHNGTILGWVKSLGGWFKDDETPWCGTFAAVCMKTAGQDVPEHWFRALEWAKWGKPCDPVVGAVVVFGRQGGGHVGFLVGESAANYYVLGGNQSNAVNITPIAKIRAVATRWPAPLKVTGFRLPAMSGGTVSRNEA</sequence>
<dbReference type="InterPro" id="IPR013423">
    <property type="entry name" value="CHP02594"/>
</dbReference>
<name>A0A844Z3R0_9SPHN</name>
<dbReference type="AlphaFoldDB" id="A0A844Z3R0"/>
<organism evidence="2 3">
    <name type="scientific">Alteraurantiacibacter buctensis</name>
    <dbReference type="NCBI Taxonomy" id="1503981"/>
    <lineage>
        <taxon>Bacteria</taxon>
        <taxon>Pseudomonadati</taxon>
        <taxon>Pseudomonadota</taxon>
        <taxon>Alphaproteobacteria</taxon>
        <taxon>Sphingomonadales</taxon>
        <taxon>Erythrobacteraceae</taxon>
        <taxon>Alteraurantiacibacter</taxon>
    </lineage>
</organism>
<evidence type="ECO:0000259" key="1">
    <source>
        <dbReference type="Pfam" id="PF05257"/>
    </source>
</evidence>
<dbReference type="Proteomes" id="UP000466966">
    <property type="component" value="Unassembled WGS sequence"/>
</dbReference>
<proteinExistence type="predicted"/>
<dbReference type="EMBL" id="WTYV01000018">
    <property type="protein sequence ID" value="MXO73591.1"/>
    <property type="molecule type" value="Genomic_DNA"/>
</dbReference>
<accession>A0A844Z3R0</accession>
<comment type="caution">
    <text evidence="2">The sequence shown here is derived from an EMBL/GenBank/DDBJ whole genome shotgun (WGS) entry which is preliminary data.</text>
</comment>
<dbReference type="NCBIfam" id="TIGR02594">
    <property type="entry name" value="TIGR02594 family protein"/>
    <property type="match status" value="1"/>
</dbReference>
<dbReference type="Pfam" id="PF05257">
    <property type="entry name" value="CHAP"/>
    <property type="match status" value="1"/>
</dbReference>